<organism evidence="7 8">
    <name type="scientific">Geotrichum candidum</name>
    <name type="common">Oospora lactis</name>
    <name type="synonym">Dipodascus geotrichum</name>
    <dbReference type="NCBI Taxonomy" id="1173061"/>
    <lineage>
        <taxon>Eukaryota</taxon>
        <taxon>Fungi</taxon>
        <taxon>Dikarya</taxon>
        <taxon>Ascomycota</taxon>
        <taxon>Saccharomycotina</taxon>
        <taxon>Dipodascomycetes</taxon>
        <taxon>Dipodascales</taxon>
        <taxon>Dipodascaceae</taxon>
        <taxon>Geotrichum</taxon>
    </lineage>
</organism>
<keyword evidence="8" id="KW-1185">Reference proteome</keyword>
<keyword evidence="2" id="KW-0813">Transport</keyword>
<comment type="subcellular location">
    <subcellularLocation>
        <location evidence="1">Membrane</location>
        <topology evidence="1">Multi-pass membrane protein</topology>
    </subcellularLocation>
</comment>
<name>A0A0J9X8S4_GEOCN</name>
<protein>
    <recommendedName>
        <fullName evidence="9">Major facilitator superfamily (MFS) profile domain-containing protein</fullName>
    </recommendedName>
</protein>
<evidence type="ECO:0008006" key="9">
    <source>
        <dbReference type="Google" id="ProtNLM"/>
    </source>
</evidence>
<proteinExistence type="predicted"/>
<dbReference type="InterPro" id="IPR005828">
    <property type="entry name" value="MFS_sugar_transport-like"/>
</dbReference>
<dbReference type="EMBL" id="CCBN010000005">
    <property type="protein sequence ID" value="CDO53573.1"/>
    <property type="molecule type" value="Genomic_DNA"/>
</dbReference>
<evidence type="ECO:0000256" key="3">
    <source>
        <dbReference type="ARBA" id="ARBA00022692"/>
    </source>
</evidence>
<evidence type="ECO:0000256" key="2">
    <source>
        <dbReference type="ARBA" id="ARBA00022448"/>
    </source>
</evidence>
<keyword evidence="4 6" id="KW-1133">Transmembrane helix</keyword>
<dbReference type="Proteomes" id="UP000242525">
    <property type="component" value="Unassembled WGS sequence"/>
</dbReference>
<feature type="transmembrane region" description="Helical" evidence="6">
    <location>
        <begin position="117"/>
        <end position="137"/>
    </location>
</feature>
<dbReference type="GO" id="GO:0016020">
    <property type="term" value="C:membrane"/>
    <property type="evidence" value="ECO:0007669"/>
    <property type="project" value="UniProtKB-SubCell"/>
</dbReference>
<dbReference type="STRING" id="1173061.A0A0J9X8S4"/>
<gene>
    <name evidence="7" type="ORF">BN980_GECA05s03860g</name>
</gene>
<dbReference type="PANTHER" id="PTHR48022:SF2">
    <property type="entry name" value="PLASTIDIC GLUCOSE TRANSPORTER 4"/>
    <property type="match status" value="1"/>
</dbReference>
<reference evidence="7" key="1">
    <citation type="submission" date="2014-03" db="EMBL/GenBank/DDBJ databases">
        <authorList>
            <person name="Casaregola S."/>
        </authorList>
    </citation>
    <scope>NUCLEOTIDE SEQUENCE [LARGE SCALE GENOMIC DNA]</scope>
    <source>
        <strain evidence="7">CLIB 918</strain>
    </source>
</reference>
<keyword evidence="3 6" id="KW-0812">Transmembrane</keyword>
<dbReference type="InterPro" id="IPR036259">
    <property type="entry name" value="MFS_trans_sf"/>
</dbReference>
<evidence type="ECO:0000313" key="8">
    <source>
        <dbReference type="Proteomes" id="UP000242525"/>
    </source>
</evidence>
<dbReference type="Pfam" id="PF00083">
    <property type="entry name" value="Sugar_tr"/>
    <property type="match status" value="1"/>
</dbReference>
<evidence type="ECO:0000256" key="6">
    <source>
        <dbReference type="SAM" id="Phobius"/>
    </source>
</evidence>
<evidence type="ECO:0000256" key="4">
    <source>
        <dbReference type="ARBA" id="ARBA00022989"/>
    </source>
</evidence>
<dbReference type="Gene3D" id="1.20.1250.20">
    <property type="entry name" value="MFS general substrate transporter like domains"/>
    <property type="match status" value="1"/>
</dbReference>
<sequence length="409" mass="45675">MADVFKACNIDESLIPLLTLGIYWANFLFNLIGSLLSKQSRRSLFMKSGYFGMSCCHAVVFVAMISSNHTNDERAKMVLGFVVMVFQVLSVLVFGVFLATPTMLFTTEIVAPETRHLTIPLAVLTSWSLHFLLTLLLPMVMKAIGMFTFLIFAILCTALYVVADAICIETLAKSEEEIENYVNRIPRHDYSWNGVKGRLKFFKCLVTSPVEIELEDKKNVNISMMAAAGKSRGIRERPQYITSQPWYGRGGIEHHSNLVNGAQICTTVSELTPQHSVQDNIFSVTPSNYFTLEGVAAAPLALNLDQNNVGNPANNNTDRKLNEITFRRWSTGAYQFLHFGSDFTTITHQSTRGNHNRSIDAIDNNVSHYASRAGSHCELAGDDSMADNNSLLYGRHLFLQFNGSPKRHV</sequence>
<accession>A0A0J9X8S4</accession>
<feature type="transmembrane region" description="Helical" evidence="6">
    <location>
        <begin position="78"/>
        <end position="105"/>
    </location>
</feature>
<dbReference type="GO" id="GO:0005351">
    <property type="term" value="F:carbohydrate:proton symporter activity"/>
    <property type="evidence" value="ECO:0007669"/>
    <property type="project" value="TreeGrafter"/>
</dbReference>
<feature type="transmembrane region" description="Helical" evidence="6">
    <location>
        <begin position="14"/>
        <end position="36"/>
    </location>
</feature>
<dbReference type="SUPFAM" id="SSF103473">
    <property type="entry name" value="MFS general substrate transporter"/>
    <property type="match status" value="1"/>
</dbReference>
<evidence type="ECO:0000256" key="5">
    <source>
        <dbReference type="ARBA" id="ARBA00023136"/>
    </source>
</evidence>
<evidence type="ECO:0000256" key="1">
    <source>
        <dbReference type="ARBA" id="ARBA00004141"/>
    </source>
</evidence>
<dbReference type="AlphaFoldDB" id="A0A0J9X8S4"/>
<feature type="transmembrane region" description="Helical" evidence="6">
    <location>
        <begin position="143"/>
        <end position="163"/>
    </location>
</feature>
<dbReference type="PANTHER" id="PTHR48022">
    <property type="entry name" value="PLASTIDIC GLUCOSE TRANSPORTER 4"/>
    <property type="match status" value="1"/>
</dbReference>
<keyword evidence="5 6" id="KW-0472">Membrane</keyword>
<comment type="caution">
    <text evidence="7">The sequence shown here is derived from an EMBL/GenBank/DDBJ whole genome shotgun (WGS) entry which is preliminary data.</text>
</comment>
<dbReference type="InterPro" id="IPR050360">
    <property type="entry name" value="MFS_Sugar_Transporters"/>
</dbReference>
<evidence type="ECO:0000313" key="7">
    <source>
        <dbReference type="EMBL" id="CDO53573.1"/>
    </source>
</evidence>